<proteinExistence type="predicted"/>
<evidence type="ECO:0000313" key="2">
    <source>
        <dbReference type="EMBL" id="SFJ00528.1"/>
    </source>
</evidence>
<name>A0A1I3MU35_9RHOB</name>
<dbReference type="GO" id="GO:0051301">
    <property type="term" value="P:cell division"/>
    <property type="evidence" value="ECO:0007669"/>
    <property type="project" value="UniProtKB-KW"/>
</dbReference>
<feature type="transmembrane region" description="Helical" evidence="1">
    <location>
        <begin position="183"/>
        <end position="203"/>
    </location>
</feature>
<feature type="transmembrane region" description="Helical" evidence="1">
    <location>
        <begin position="36"/>
        <end position="59"/>
    </location>
</feature>
<dbReference type="PANTHER" id="PTHR47755:SF1">
    <property type="entry name" value="CELL DIVISION PROTEIN FTSX"/>
    <property type="match status" value="1"/>
</dbReference>
<keyword evidence="1" id="KW-0812">Transmembrane</keyword>
<dbReference type="GO" id="GO:0016020">
    <property type="term" value="C:membrane"/>
    <property type="evidence" value="ECO:0007669"/>
    <property type="project" value="InterPro"/>
</dbReference>
<dbReference type="PANTHER" id="PTHR47755">
    <property type="entry name" value="CELL DIVISION PROTEIN FTSX"/>
    <property type="match status" value="1"/>
</dbReference>
<keyword evidence="1" id="KW-1133">Transmembrane helix</keyword>
<feature type="transmembrane region" description="Helical" evidence="1">
    <location>
        <begin position="235"/>
        <end position="257"/>
    </location>
</feature>
<evidence type="ECO:0000313" key="3">
    <source>
        <dbReference type="Proteomes" id="UP000199110"/>
    </source>
</evidence>
<organism evidence="2 3">
    <name type="scientific">Jannaschia pohangensis</name>
    <dbReference type="NCBI Taxonomy" id="390807"/>
    <lineage>
        <taxon>Bacteria</taxon>
        <taxon>Pseudomonadati</taxon>
        <taxon>Pseudomonadota</taxon>
        <taxon>Alphaproteobacteria</taxon>
        <taxon>Rhodobacterales</taxon>
        <taxon>Roseobacteraceae</taxon>
        <taxon>Jannaschia</taxon>
    </lineage>
</organism>
<accession>A0A1I3MU35</accession>
<keyword evidence="2" id="KW-0131">Cell cycle</keyword>
<protein>
    <submittedName>
        <fullName evidence="2">Cell division transport system permease protein</fullName>
    </submittedName>
</protein>
<feature type="transmembrane region" description="Helical" evidence="1">
    <location>
        <begin position="277"/>
        <end position="295"/>
    </location>
</feature>
<keyword evidence="2" id="KW-0132">Cell division</keyword>
<gene>
    <name evidence="2" type="ORF">SAMN04488095_1958</name>
</gene>
<reference evidence="2 3" key="1">
    <citation type="submission" date="2016-10" db="EMBL/GenBank/DDBJ databases">
        <authorList>
            <person name="de Groot N.N."/>
        </authorList>
    </citation>
    <scope>NUCLEOTIDE SEQUENCE [LARGE SCALE GENOMIC DNA]</scope>
    <source>
        <strain evidence="2 3">DSM 19073</strain>
    </source>
</reference>
<dbReference type="EMBL" id="FORA01000002">
    <property type="protein sequence ID" value="SFJ00528.1"/>
    <property type="molecule type" value="Genomic_DNA"/>
</dbReference>
<keyword evidence="1" id="KW-0472">Membrane</keyword>
<dbReference type="InterPro" id="IPR004513">
    <property type="entry name" value="FtsX"/>
</dbReference>
<keyword evidence="3" id="KW-1185">Reference proteome</keyword>
<dbReference type="GO" id="GO:0032153">
    <property type="term" value="C:cell division site"/>
    <property type="evidence" value="ECO:0007669"/>
    <property type="project" value="TreeGrafter"/>
</dbReference>
<dbReference type="Proteomes" id="UP000199110">
    <property type="component" value="Unassembled WGS sequence"/>
</dbReference>
<sequence>MSRLRLLLNRLVTHLMDRMFGDWQADRVVPPTGQTVWLTVFAAATMAYLAVFAMALALATGRLAATWEADLAQAVTIRITAPDAQADAQVAAVLTLLGTTEGVETARALDADDQKALLAPWLGTDLPLDRLPLPRLVEVVQDGDLDVEGLRLRLVAEVPGAVLDDHGRWREPLVRAAGGLRTLGWSALALIAATLAAVVTLAAQSALSANAQIIRVLRLIGAQDAYVARAFTRRFTLRAAAGAAFGTVAGLVTIAFLPEAETAGGFLTGLGYRGVGWLMPVLIPFFAGLMAFFATRRAAFRALVRFE</sequence>
<dbReference type="STRING" id="390807.SAMN04488095_1958"/>
<dbReference type="AlphaFoldDB" id="A0A1I3MU35"/>
<evidence type="ECO:0000256" key="1">
    <source>
        <dbReference type="SAM" id="Phobius"/>
    </source>
</evidence>